<keyword evidence="3" id="KW-1185">Reference proteome</keyword>
<sequence>MENATKPQKRDKSLIPLSREHHFGLLFCWKLRQGLKNGADLEVMRAYVRYFWKSILQPHCEEEEWVMRRLLPKNNYMRLRLEEEHRLLQALIELVEEGSPMNRDLFKVLEQDLVDHVRWEERELFPYLQAEVQPDELELTGKVLEHRHTVHTDDFTPEFWVKSAKAK</sequence>
<protein>
    <recommendedName>
        <fullName evidence="1">Hemerythrin-like domain-containing protein</fullName>
    </recommendedName>
</protein>
<dbReference type="InterPro" id="IPR012312">
    <property type="entry name" value="Hemerythrin-like"/>
</dbReference>
<dbReference type="RefSeq" id="WP_345162114.1">
    <property type="nucleotide sequence ID" value="NZ_BAABHC010000029.1"/>
</dbReference>
<name>A0ABP8M4K0_9BACT</name>
<reference evidence="3" key="1">
    <citation type="journal article" date="2019" name="Int. J. Syst. Evol. Microbiol.">
        <title>The Global Catalogue of Microorganisms (GCM) 10K type strain sequencing project: providing services to taxonomists for standard genome sequencing and annotation.</title>
        <authorList>
            <consortium name="The Broad Institute Genomics Platform"/>
            <consortium name="The Broad Institute Genome Sequencing Center for Infectious Disease"/>
            <person name="Wu L."/>
            <person name="Ma J."/>
        </authorList>
    </citation>
    <scope>NUCLEOTIDE SEQUENCE [LARGE SCALE GENOMIC DNA]</scope>
    <source>
        <strain evidence="3">JCM 17926</strain>
    </source>
</reference>
<evidence type="ECO:0000259" key="1">
    <source>
        <dbReference type="Pfam" id="PF01814"/>
    </source>
</evidence>
<comment type="caution">
    <text evidence="2">The sequence shown here is derived from an EMBL/GenBank/DDBJ whole genome shotgun (WGS) entry which is preliminary data.</text>
</comment>
<dbReference type="Gene3D" id="1.20.120.520">
    <property type="entry name" value="nmb1532 protein domain like"/>
    <property type="match status" value="1"/>
</dbReference>
<proteinExistence type="predicted"/>
<organism evidence="2 3">
    <name type="scientific">Pontibacter saemangeumensis</name>
    <dbReference type="NCBI Taxonomy" id="1084525"/>
    <lineage>
        <taxon>Bacteria</taxon>
        <taxon>Pseudomonadati</taxon>
        <taxon>Bacteroidota</taxon>
        <taxon>Cytophagia</taxon>
        <taxon>Cytophagales</taxon>
        <taxon>Hymenobacteraceae</taxon>
        <taxon>Pontibacter</taxon>
    </lineage>
</organism>
<evidence type="ECO:0000313" key="2">
    <source>
        <dbReference type="EMBL" id="GAA4442543.1"/>
    </source>
</evidence>
<accession>A0ABP8M4K0</accession>
<evidence type="ECO:0000313" key="3">
    <source>
        <dbReference type="Proteomes" id="UP001500552"/>
    </source>
</evidence>
<dbReference type="EMBL" id="BAABHC010000029">
    <property type="protein sequence ID" value="GAA4442543.1"/>
    <property type="molecule type" value="Genomic_DNA"/>
</dbReference>
<feature type="domain" description="Hemerythrin-like" evidence="1">
    <location>
        <begin position="32"/>
        <end position="128"/>
    </location>
</feature>
<dbReference type="Pfam" id="PF01814">
    <property type="entry name" value="Hemerythrin"/>
    <property type="match status" value="1"/>
</dbReference>
<dbReference type="Proteomes" id="UP001500552">
    <property type="component" value="Unassembled WGS sequence"/>
</dbReference>
<gene>
    <name evidence="2" type="ORF">GCM10023188_42360</name>
</gene>